<keyword evidence="3" id="KW-0645">Protease</keyword>
<evidence type="ECO:0000256" key="3">
    <source>
        <dbReference type="ARBA" id="ARBA00022670"/>
    </source>
</evidence>
<evidence type="ECO:0000313" key="20">
    <source>
        <dbReference type="Proteomes" id="UP000830343"/>
    </source>
</evidence>
<feature type="domain" description="Glycosyl transferase family 51" evidence="18">
    <location>
        <begin position="99"/>
        <end position="288"/>
    </location>
</feature>
<evidence type="ECO:0000256" key="14">
    <source>
        <dbReference type="ARBA" id="ARBA00034000"/>
    </source>
</evidence>
<dbReference type="RefSeq" id="WP_243365290.1">
    <property type="nucleotide sequence ID" value="NZ_CP094348.1"/>
</dbReference>
<keyword evidence="20" id="KW-1185">Reference proteome</keyword>
<evidence type="ECO:0000256" key="4">
    <source>
        <dbReference type="ARBA" id="ARBA00022676"/>
    </source>
</evidence>
<evidence type="ECO:0000256" key="7">
    <source>
        <dbReference type="ARBA" id="ARBA00022801"/>
    </source>
</evidence>
<evidence type="ECO:0000256" key="15">
    <source>
        <dbReference type="ARBA" id="ARBA00049902"/>
    </source>
</evidence>
<keyword evidence="7" id="KW-0378">Hydrolase</keyword>
<evidence type="ECO:0000256" key="2">
    <source>
        <dbReference type="ARBA" id="ARBA00022645"/>
    </source>
</evidence>
<keyword evidence="1" id="KW-1003">Cell membrane</keyword>
<evidence type="ECO:0000256" key="8">
    <source>
        <dbReference type="ARBA" id="ARBA00022960"/>
    </source>
</evidence>
<keyword evidence="9" id="KW-0573">Peptidoglycan synthesis</keyword>
<dbReference type="Proteomes" id="UP000830343">
    <property type="component" value="Chromosome"/>
</dbReference>
<accession>A0ABY3ZU90</accession>
<dbReference type="Pfam" id="PF00905">
    <property type="entry name" value="Transpeptidase"/>
    <property type="match status" value="1"/>
</dbReference>
<evidence type="ECO:0000256" key="9">
    <source>
        <dbReference type="ARBA" id="ARBA00022984"/>
    </source>
</evidence>
<keyword evidence="8" id="KW-0133">Cell shape</keyword>
<keyword evidence="12" id="KW-0511">Multifunctional enzyme</keyword>
<dbReference type="InterPro" id="IPR001460">
    <property type="entry name" value="PCN-bd_Tpept"/>
</dbReference>
<dbReference type="Pfam" id="PF00912">
    <property type="entry name" value="Transgly"/>
    <property type="match status" value="1"/>
</dbReference>
<name>A0ABY3ZU90_9STAP</name>
<keyword evidence="10 16" id="KW-1133">Transmembrane helix</keyword>
<feature type="domain" description="Penicillin-binding protein transpeptidase" evidence="17">
    <location>
        <begin position="420"/>
        <end position="659"/>
    </location>
</feature>
<keyword evidence="6 16" id="KW-0812">Transmembrane</keyword>
<reference evidence="19" key="2">
    <citation type="submission" date="2022-04" db="EMBL/GenBank/DDBJ databases">
        <title>Antimicrobial genetic elements in methicillin-resistant Macrococcus armenti.</title>
        <authorList>
            <person name="Keller J.E."/>
            <person name="Schwendener S."/>
            <person name="Pantucek R."/>
            <person name="Perreten V."/>
        </authorList>
    </citation>
    <scope>NUCLEOTIDE SEQUENCE</scope>
    <source>
        <strain evidence="19">CCM 2609</strain>
    </source>
</reference>
<reference evidence="19" key="1">
    <citation type="submission" date="2022-03" db="EMBL/GenBank/DDBJ databases">
        <authorList>
            <person name="Vrbovska V."/>
            <person name="Kovarovic V."/>
            <person name="Botka T."/>
            <person name="Pantucek R."/>
        </authorList>
    </citation>
    <scope>NUCLEOTIDE SEQUENCE</scope>
    <source>
        <strain evidence="19">CCM 2609</strain>
    </source>
</reference>
<evidence type="ECO:0000256" key="13">
    <source>
        <dbReference type="ARBA" id="ARBA00023316"/>
    </source>
</evidence>
<comment type="catalytic activity">
    <reaction evidence="14">
        <text>Preferential cleavage: (Ac)2-L-Lys-D-Ala-|-D-Ala. Also transpeptidation of peptidyl-alanyl moieties that are N-acyl substituents of D-alanine.</text>
        <dbReference type="EC" id="3.4.16.4"/>
    </reaction>
</comment>
<feature type="transmembrane region" description="Helical" evidence="16">
    <location>
        <begin position="45"/>
        <end position="68"/>
    </location>
</feature>
<dbReference type="InterPro" id="IPR012338">
    <property type="entry name" value="Beta-lactam/transpept-like"/>
</dbReference>
<dbReference type="SUPFAM" id="SSF56601">
    <property type="entry name" value="beta-lactamase/transpeptidase-like"/>
    <property type="match status" value="1"/>
</dbReference>
<keyword evidence="11 16" id="KW-0472">Membrane</keyword>
<dbReference type="SUPFAM" id="SSF53955">
    <property type="entry name" value="Lysozyme-like"/>
    <property type="match status" value="1"/>
</dbReference>
<evidence type="ECO:0000256" key="11">
    <source>
        <dbReference type="ARBA" id="ARBA00023136"/>
    </source>
</evidence>
<keyword evidence="5" id="KW-0808">Transferase</keyword>
<gene>
    <name evidence="19" type="ORF">MRZ06_07790</name>
</gene>
<keyword evidence="13" id="KW-0961">Cell wall biogenesis/degradation</keyword>
<dbReference type="InterPro" id="IPR001264">
    <property type="entry name" value="Glyco_trans_51"/>
</dbReference>
<dbReference type="Gene3D" id="3.40.710.10">
    <property type="entry name" value="DD-peptidase/beta-lactamase superfamily"/>
    <property type="match status" value="1"/>
</dbReference>
<evidence type="ECO:0000313" key="19">
    <source>
        <dbReference type="EMBL" id="UOB19935.1"/>
    </source>
</evidence>
<evidence type="ECO:0000256" key="12">
    <source>
        <dbReference type="ARBA" id="ARBA00023268"/>
    </source>
</evidence>
<dbReference type="EMBL" id="CP094348">
    <property type="protein sequence ID" value="UOB19935.1"/>
    <property type="molecule type" value="Genomic_DNA"/>
</dbReference>
<evidence type="ECO:0000256" key="10">
    <source>
        <dbReference type="ARBA" id="ARBA00022989"/>
    </source>
</evidence>
<keyword evidence="2" id="KW-0121">Carboxypeptidase</keyword>
<evidence type="ECO:0000259" key="17">
    <source>
        <dbReference type="Pfam" id="PF00905"/>
    </source>
</evidence>
<evidence type="ECO:0000256" key="16">
    <source>
        <dbReference type="SAM" id="Phobius"/>
    </source>
</evidence>
<evidence type="ECO:0000256" key="5">
    <source>
        <dbReference type="ARBA" id="ARBA00022679"/>
    </source>
</evidence>
<evidence type="ECO:0000256" key="1">
    <source>
        <dbReference type="ARBA" id="ARBA00022475"/>
    </source>
</evidence>
<dbReference type="PANTHER" id="PTHR32282:SF32">
    <property type="entry name" value="PENICILLIN-BINDING PROTEIN 2A"/>
    <property type="match status" value="1"/>
</dbReference>
<dbReference type="Gene3D" id="3.90.1310.40">
    <property type="match status" value="1"/>
</dbReference>
<keyword evidence="4" id="KW-0328">Glycosyltransferase</keyword>
<dbReference type="InterPro" id="IPR036950">
    <property type="entry name" value="PBP_transglycosylase"/>
</dbReference>
<dbReference type="PANTHER" id="PTHR32282">
    <property type="entry name" value="BINDING PROTEIN TRANSPEPTIDASE, PUTATIVE-RELATED"/>
    <property type="match status" value="1"/>
</dbReference>
<dbReference type="InterPro" id="IPR050396">
    <property type="entry name" value="Glycosyltr_51/Transpeptidase"/>
</dbReference>
<sequence length="785" mass="88085">MADKTSYKDKLNHLLKRYKDGFKSIKYTPYVIFNGLYETITKTTLFIITACILVATLILGIGSGYFLALVKDEPVKSNSELKKSLYEMTQSTTVYFGTGETLGNLNADTQRDVIKLKDMSPHVIDALIATEDENFYNHKGIVPKAFLRATAQEFLNLGPSSGGSTLTQQLIKNQLLTNETSFQRKAKEMMLSFKVEKSLTKDEIIEAYLNVVSFGRNTNGQNIAGIEAAAQGIFGIKAKDLNIAQAAFIAGLPQNPYTYTPFLQDGSLKSKDDLSYGFTRQKYVLSRMYQENKISKAEYEKAKAFNLTKSFAKDVETPNENYPFLVQEVEDEAVNILKYHFASKDNISKSELDDTPVLQEKYKGIAERAVRNDGYIVETTINKPIFDAMNAVKDNPNYYSYDRQVNVNGKMETLQQEVGVLLKENKTGKIIAFVGGRDHEKSQNNHAMKTKRSPGSTIKPLLTYAPAMEYGMTTPETMLLDKRFDYNGYSPENYARMEYGNVTTRYALENSLNLSTLRLYSGIQDKKPWELLNKMNFNIPSNEQENLSLALGATDITLKNNVDGFSTLANNGNYQESYMIERIKTKDGKVLYQHEAKPERIYSDATAYMTTDILRGVLDTGSAYILKGAFLYNQDWAGKTGTTQDAKDSLFVAYNPKVTMGIWMGYDVPTTFDEENHYQLKLWRDIVNQISSVDQNQMGVGEQFSVPSSVSKQSICQFTMSTLGCASGESMKESLVSNKSDLSSKSLDDQRVLARLGINIDSATRSKIFTKAATAAKKDKKKKPN</sequence>
<evidence type="ECO:0000256" key="6">
    <source>
        <dbReference type="ARBA" id="ARBA00022692"/>
    </source>
</evidence>
<evidence type="ECO:0000259" key="18">
    <source>
        <dbReference type="Pfam" id="PF00912"/>
    </source>
</evidence>
<comment type="catalytic activity">
    <reaction evidence="15">
        <text>[GlcNAc-(1-&gt;4)-Mur2Ac(oyl-L-Ala-gamma-D-Glu-L-Lys-D-Ala-D-Ala)](n)-di-trans,octa-cis-undecaprenyl diphosphate + beta-D-GlcNAc-(1-&gt;4)-Mur2Ac(oyl-L-Ala-gamma-D-Glu-L-Lys-D-Ala-D-Ala)-di-trans,octa-cis-undecaprenyl diphosphate = [GlcNAc-(1-&gt;4)-Mur2Ac(oyl-L-Ala-gamma-D-Glu-L-Lys-D-Ala-D-Ala)](n+1)-di-trans,octa-cis-undecaprenyl diphosphate + di-trans,octa-cis-undecaprenyl diphosphate + H(+)</text>
        <dbReference type="Rhea" id="RHEA:23708"/>
        <dbReference type="Rhea" id="RHEA-COMP:9602"/>
        <dbReference type="Rhea" id="RHEA-COMP:9603"/>
        <dbReference type="ChEBI" id="CHEBI:15378"/>
        <dbReference type="ChEBI" id="CHEBI:58405"/>
        <dbReference type="ChEBI" id="CHEBI:60033"/>
        <dbReference type="ChEBI" id="CHEBI:78435"/>
        <dbReference type="EC" id="2.4.99.28"/>
    </reaction>
</comment>
<organism evidence="19 20">
    <name type="scientific">Macrococcus armenti</name>
    <dbReference type="NCBI Taxonomy" id="2875764"/>
    <lineage>
        <taxon>Bacteria</taxon>
        <taxon>Bacillati</taxon>
        <taxon>Bacillota</taxon>
        <taxon>Bacilli</taxon>
        <taxon>Bacillales</taxon>
        <taxon>Staphylococcaceae</taxon>
        <taxon>Macrococcus</taxon>
    </lineage>
</organism>
<protein>
    <submittedName>
        <fullName evidence="19">Penicillin-binding protein</fullName>
    </submittedName>
</protein>
<proteinExistence type="predicted"/>
<dbReference type="InterPro" id="IPR023346">
    <property type="entry name" value="Lysozyme-like_dom_sf"/>
</dbReference>
<dbReference type="Gene3D" id="1.10.3810.10">
    <property type="entry name" value="Biosynthetic peptidoglycan transglycosylase-like"/>
    <property type="match status" value="1"/>
</dbReference>